<evidence type="ECO:0000256" key="2">
    <source>
        <dbReference type="ARBA" id="ARBA00023303"/>
    </source>
</evidence>
<protein>
    <recommendedName>
        <fullName evidence="4">Cyclic nucleotide-binding domain-containing protein</fullName>
    </recommendedName>
</protein>
<feature type="transmembrane region" description="Helical" evidence="3">
    <location>
        <begin position="127"/>
        <end position="149"/>
    </location>
</feature>
<evidence type="ECO:0000256" key="3">
    <source>
        <dbReference type="SAM" id="Phobius"/>
    </source>
</evidence>
<dbReference type="Gene3D" id="1.10.287.630">
    <property type="entry name" value="Helix hairpin bin"/>
    <property type="match status" value="1"/>
</dbReference>
<feature type="domain" description="Cyclic nucleotide-binding" evidence="4">
    <location>
        <begin position="501"/>
        <end position="580"/>
    </location>
</feature>
<evidence type="ECO:0000313" key="6">
    <source>
        <dbReference type="Proteomes" id="UP001642360"/>
    </source>
</evidence>
<dbReference type="SUPFAM" id="SSF51206">
    <property type="entry name" value="cAMP-binding domain-like"/>
    <property type="match status" value="1"/>
</dbReference>
<reference evidence="5 6" key="1">
    <citation type="submission" date="2024-02" db="EMBL/GenBank/DDBJ databases">
        <authorList>
            <person name="Vignale AGUSTIN F."/>
            <person name="Sosa J E."/>
            <person name="Modenutti C."/>
        </authorList>
    </citation>
    <scope>NUCLEOTIDE SEQUENCE [LARGE SCALE GENOMIC DNA]</scope>
</reference>
<keyword evidence="3" id="KW-0812">Transmembrane</keyword>
<dbReference type="GO" id="GO:0034220">
    <property type="term" value="P:monoatomic ion transmembrane transport"/>
    <property type="evidence" value="ECO:0007669"/>
    <property type="project" value="UniProtKB-KW"/>
</dbReference>
<dbReference type="Proteomes" id="UP001642360">
    <property type="component" value="Unassembled WGS sequence"/>
</dbReference>
<evidence type="ECO:0000256" key="1">
    <source>
        <dbReference type="ARBA" id="ARBA00023286"/>
    </source>
</evidence>
<dbReference type="InterPro" id="IPR014710">
    <property type="entry name" value="RmlC-like_jellyroll"/>
</dbReference>
<dbReference type="CDD" id="cd00038">
    <property type="entry name" value="CAP_ED"/>
    <property type="match status" value="1"/>
</dbReference>
<dbReference type="InterPro" id="IPR018490">
    <property type="entry name" value="cNMP-bd_dom_sf"/>
</dbReference>
<feature type="transmembrane region" description="Helical" evidence="3">
    <location>
        <begin position="258"/>
        <end position="283"/>
    </location>
</feature>
<dbReference type="SUPFAM" id="SSF81324">
    <property type="entry name" value="Voltage-gated potassium channels"/>
    <property type="match status" value="1"/>
</dbReference>
<proteinExistence type="predicted"/>
<dbReference type="Gene3D" id="2.60.120.10">
    <property type="entry name" value="Jelly Rolls"/>
    <property type="match status" value="1"/>
</dbReference>
<keyword evidence="3" id="KW-1133">Transmembrane helix</keyword>
<gene>
    <name evidence="5" type="ORF">ILEXP_LOCUS31927</name>
</gene>
<comment type="caution">
    <text evidence="5">The sequence shown here is derived from an EMBL/GenBank/DDBJ whole genome shotgun (WGS) entry which is preliminary data.</text>
</comment>
<keyword evidence="1" id="KW-1071">Ligand-gated ion channel</keyword>
<dbReference type="InterPro" id="IPR000595">
    <property type="entry name" value="cNMP-bd_dom"/>
</dbReference>
<dbReference type="EMBL" id="CAUOFW020003947">
    <property type="protein sequence ID" value="CAK9162969.1"/>
    <property type="molecule type" value="Genomic_DNA"/>
</dbReference>
<feature type="transmembrane region" description="Helical" evidence="3">
    <location>
        <begin position="161"/>
        <end position="183"/>
    </location>
</feature>
<keyword evidence="2" id="KW-0407">Ion channel</keyword>
<keyword evidence="6" id="KW-1185">Reference proteome</keyword>
<dbReference type="Pfam" id="PF00027">
    <property type="entry name" value="cNMP_binding"/>
    <property type="match status" value="1"/>
</dbReference>
<keyword evidence="1" id="KW-0406">Ion transport</keyword>
<dbReference type="GO" id="GO:0016020">
    <property type="term" value="C:membrane"/>
    <property type="evidence" value="ECO:0007669"/>
    <property type="project" value="UniProtKB-SubCell"/>
</dbReference>
<keyword evidence="1" id="KW-0813">Transport</keyword>
<keyword evidence="3" id="KW-0472">Membrane</keyword>
<evidence type="ECO:0000313" key="5">
    <source>
        <dbReference type="EMBL" id="CAK9162969.1"/>
    </source>
</evidence>
<dbReference type="PROSITE" id="PS50042">
    <property type="entry name" value="CNMP_BINDING_3"/>
    <property type="match status" value="1"/>
</dbReference>
<dbReference type="PANTHER" id="PTHR45651:SF50">
    <property type="entry name" value="CYCLIC NUCLEOTIDE-GATED ION CHANNEL 2"/>
    <property type="match status" value="1"/>
</dbReference>
<dbReference type="PANTHER" id="PTHR45651">
    <property type="entry name" value="CYCLIC NUCLEOTIDE-GATED ION CHANNEL 15-RELATED-RELATED"/>
    <property type="match status" value="1"/>
</dbReference>
<name>A0ABC8T693_9AQUA</name>
<dbReference type="AlphaFoldDB" id="A0ABC8T693"/>
<sequence length="688" mass="78615">MTCSLALSRSSILMAISAVFRWFGIFRRWTVQPENCDDSDNSNHTSNAVECYACTQLGAPVFHSSTCCDRAHQPKWEASAGSSLIPIHYRSGGSTAKNRSTGKRRSLGPFGRVLDPRSRKVQRWNRALILARGMALAVDPLFFYALSIGPGASPCLYIDCGLAAVVTVIRTCVDAVHVVHLWLQFRLAYVSRESLVVGCGKLVWDARAIASHYVRSIKGFWFDAFVILPIPQFLPKVYHSIYLMRRMKKVTGYVFGAFWWAFGLNLIAYMIASHVVGGCWYVLAIQRVTSCLKQQFDRTNKSCMNSLHCSEEVCYRFLSPLGSIGNPCGRGNSTAMTGKPLCLDVDGPFRYGIYREALQVLLSNSASAKILYPLFWGLMSLSTFGNSLEPTSDLLELSFCVCVVLGGLMLFTLLIGNIQVFLHAVMAKRRKMELMCREMEWWMRRRQLPSHLRQRVRHFERQRWITMGGEDELELIKDFPEGLRRDIKRFLCLDLIRKVPLFHSLDDLILDNICDRVKPLVFSKDEKIIREGDPVPRIVFIVHGRVKSTQNLSKGLVATSSLEAGGFFGDELLSWCLRRPFIDRLPASSATFTCVESTEAYGLDAYHVRYITNHFRYKFANERLKRTTRYYSSNWRTWAAVNIQLAWRRYEHRRQRLVDVVVENGGAEPRLRQYAAIFMSIRPHDHLE</sequence>
<feature type="transmembrane region" description="Helical" evidence="3">
    <location>
        <begin position="394"/>
        <end position="422"/>
    </location>
</feature>
<organism evidence="5 6">
    <name type="scientific">Ilex paraguariensis</name>
    <name type="common">yerba mate</name>
    <dbReference type="NCBI Taxonomy" id="185542"/>
    <lineage>
        <taxon>Eukaryota</taxon>
        <taxon>Viridiplantae</taxon>
        <taxon>Streptophyta</taxon>
        <taxon>Embryophyta</taxon>
        <taxon>Tracheophyta</taxon>
        <taxon>Spermatophyta</taxon>
        <taxon>Magnoliopsida</taxon>
        <taxon>eudicotyledons</taxon>
        <taxon>Gunneridae</taxon>
        <taxon>Pentapetalae</taxon>
        <taxon>asterids</taxon>
        <taxon>campanulids</taxon>
        <taxon>Aquifoliales</taxon>
        <taxon>Aquifoliaceae</taxon>
        <taxon>Ilex</taxon>
    </lineage>
</organism>
<accession>A0ABC8T693</accession>
<dbReference type="SMART" id="SM00100">
    <property type="entry name" value="cNMP"/>
    <property type="match status" value="1"/>
</dbReference>
<evidence type="ECO:0000259" key="4">
    <source>
        <dbReference type="PROSITE" id="PS50042"/>
    </source>
</evidence>